<evidence type="ECO:0000256" key="8">
    <source>
        <dbReference type="ARBA" id="ARBA00023242"/>
    </source>
</evidence>
<name>A0A5N5K587_9ROSI</name>
<dbReference type="InterPro" id="IPR044597">
    <property type="entry name" value="SMH1-6"/>
</dbReference>
<dbReference type="InterPro" id="IPR001005">
    <property type="entry name" value="SANT/Myb"/>
</dbReference>
<dbReference type="GO" id="GO:0003691">
    <property type="term" value="F:double-stranded telomeric DNA binding"/>
    <property type="evidence" value="ECO:0007669"/>
    <property type="project" value="InterPro"/>
</dbReference>
<protein>
    <recommendedName>
        <fullName evidence="9">MYB transcription factor</fullName>
    </recommendedName>
</protein>
<dbReference type="InterPro" id="IPR036390">
    <property type="entry name" value="WH_DNA-bd_sf"/>
</dbReference>
<dbReference type="PROSITE" id="PS50090">
    <property type="entry name" value="MYB_LIKE"/>
    <property type="match status" value="1"/>
</dbReference>
<dbReference type="InterPro" id="IPR005818">
    <property type="entry name" value="Histone_H1/H5_H15"/>
</dbReference>
<reference evidence="14" key="1">
    <citation type="journal article" date="2019" name="Gigascience">
        <title>De novo genome assembly of the endangered Acer yangbiense, a plant species with extremely small populations endemic to Yunnan Province, China.</title>
        <authorList>
            <person name="Yang J."/>
            <person name="Wariss H.M."/>
            <person name="Tao L."/>
            <person name="Zhang R."/>
            <person name="Yun Q."/>
            <person name="Hollingsworth P."/>
            <person name="Dao Z."/>
            <person name="Luo G."/>
            <person name="Guo H."/>
            <person name="Ma Y."/>
            <person name="Sun W."/>
        </authorList>
    </citation>
    <scope>NUCLEOTIDE SEQUENCE [LARGE SCALE GENOMIC DNA]</scope>
    <source>
        <strain evidence="14">cv. br00</strain>
    </source>
</reference>
<dbReference type="InterPro" id="IPR017930">
    <property type="entry name" value="Myb_dom"/>
</dbReference>
<keyword evidence="5" id="KW-0175">Coiled coil</keyword>
<organism evidence="13 14">
    <name type="scientific">Salix brachista</name>
    <dbReference type="NCBI Taxonomy" id="2182728"/>
    <lineage>
        <taxon>Eukaryota</taxon>
        <taxon>Viridiplantae</taxon>
        <taxon>Streptophyta</taxon>
        <taxon>Embryophyta</taxon>
        <taxon>Tracheophyta</taxon>
        <taxon>Spermatophyta</taxon>
        <taxon>Magnoliopsida</taxon>
        <taxon>eudicotyledons</taxon>
        <taxon>Gunneridae</taxon>
        <taxon>Pentapetalae</taxon>
        <taxon>rosids</taxon>
        <taxon>fabids</taxon>
        <taxon>Malpighiales</taxon>
        <taxon>Salicaceae</taxon>
        <taxon>Saliceae</taxon>
        <taxon>Salix</taxon>
    </lineage>
</organism>
<evidence type="ECO:0000259" key="12">
    <source>
        <dbReference type="PROSITE" id="PS51504"/>
    </source>
</evidence>
<dbReference type="GO" id="GO:0006334">
    <property type="term" value="P:nucleosome assembly"/>
    <property type="evidence" value="ECO:0007669"/>
    <property type="project" value="InterPro"/>
</dbReference>
<evidence type="ECO:0000256" key="4">
    <source>
        <dbReference type="ARBA" id="ARBA00023015"/>
    </source>
</evidence>
<keyword evidence="3" id="KW-0158">Chromosome</keyword>
<dbReference type="PROSITE" id="PS51504">
    <property type="entry name" value="H15"/>
    <property type="match status" value="1"/>
</dbReference>
<keyword evidence="8" id="KW-0539">Nucleus</keyword>
<evidence type="ECO:0000256" key="9">
    <source>
        <dbReference type="ARBA" id="ARBA00032813"/>
    </source>
</evidence>
<keyword evidence="7" id="KW-0804">Transcription</keyword>
<accession>A0A5N5K587</accession>
<dbReference type="GO" id="GO:0005730">
    <property type="term" value="C:nucleolus"/>
    <property type="evidence" value="ECO:0007669"/>
    <property type="project" value="UniProtKB-SubCell"/>
</dbReference>
<dbReference type="Proteomes" id="UP000326939">
    <property type="component" value="Chromosome 14"/>
</dbReference>
<dbReference type="AlphaFoldDB" id="A0A5N5K587"/>
<evidence type="ECO:0000256" key="1">
    <source>
        <dbReference type="ARBA" id="ARBA00004286"/>
    </source>
</evidence>
<dbReference type="SUPFAM" id="SSF46689">
    <property type="entry name" value="Homeodomain-like"/>
    <property type="match status" value="1"/>
</dbReference>
<proteinExistence type="predicted"/>
<feature type="domain" description="Myb-like" evidence="10">
    <location>
        <begin position="5"/>
        <end position="57"/>
    </location>
</feature>
<keyword evidence="14" id="KW-1185">Reference proteome</keyword>
<keyword evidence="6" id="KW-0238">DNA-binding</keyword>
<dbReference type="Gene3D" id="1.10.10.60">
    <property type="entry name" value="Homeodomain-like"/>
    <property type="match status" value="1"/>
</dbReference>
<feature type="domain" description="HTH myb-type" evidence="11">
    <location>
        <begin position="1"/>
        <end position="61"/>
    </location>
</feature>
<sequence>MGAPKQKWTAEEEAALKAGVLKHGTGKWRTILMDPDFSAVLSLRSNVDLKDKWRNINVTAIWGSRQKAKLALKRSPLTPKHEENGKALSVVVQSNEEVVDAKPLAMASGTPRNGGPKDLLARLDEKVHIHSDKSDHIIIADLTWKKHSLFLQTSFTVLSGALIERLVELISQLSACEGKLCWLGGWKSIDRSLLMKKNTSIGPSIESKFANRWRALDFPLWLDNLILEAITTLKEPSGSDRASIALYIQVHSLTCLSVVKRQLSSLQNEKKLNMGILVLVEQKNLKSLDIEDLIYDCMEGHKGIPIANRNECGIEA</sequence>
<dbReference type="CDD" id="cd11660">
    <property type="entry name" value="SANT_TRF"/>
    <property type="match status" value="1"/>
</dbReference>
<evidence type="ECO:0000259" key="11">
    <source>
        <dbReference type="PROSITE" id="PS51294"/>
    </source>
</evidence>
<dbReference type="PANTHER" id="PTHR46267">
    <property type="entry name" value="SINGLE MYB HISTONE 4"/>
    <property type="match status" value="1"/>
</dbReference>
<evidence type="ECO:0000256" key="6">
    <source>
        <dbReference type="ARBA" id="ARBA00023125"/>
    </source>
</evidence>
<keyword evidence="4" id="KW-0805">Transcription regulation</keyword>
<dbReference type="EMBL" id="VDCV01000014">
    <property type="protein sequence ID" value="KAB5526549.1"/>
    <property type="molecule type" value="Genomic_DNA"/>
</dbReference>
<dbReference type="PANTHER" id="PTHR46267:SF11">
    <property type="entry name" value="TELOMERE REPEAT-BINDING FACTOR 2"/>
    <property type="match status" value="1"/>
</dbReference>
<evidence type="ECO:0000256" key="2">
    <source>
        <dbReference type="ARBA" id="ARBA00004604"/>
    </source>
</evidence>
<dbReference type="Pfam" id="PF00249">
    <property type="entry name" value="Myb_DNA-binding"/>
    <property type="match status" value="1"/>
</dbReference>
<evidence type="ECO:0000259" key="10">
    <source>
        <dbReference type="PROSITE" id="PS50090"/>
    </source>
</evidence>
<feature type="domain" description="H15" evidence="12">
    <location>
        <begin position="217"/>
        <end position="281"/>
    </location>
</feature>
<evidence type="ECO:0000256" key="7">
    <source>
        <dbReference type="ARBA" id="ARBA00023163"/>
    </source>
</evidence>
<dbReference type="SUPFAM" id="SSF46785">
    <property type="entry name" value="Winged helix' DNA-binding domain"/>
    <property type="match status" value="1"/>
</dbReference>
<dbReference type="InterPro" id="IPR009057">
    <property type="entry name" value="Homeodomain-like_sf"/>
</dbReference>
<dbReference type="PROSITE" id="PS51294">
    <property type="entry name" value="HTH_MYB"/>
    <property type="match status" value="1"/>
</dbReference>
<dbReference type="SMART" id="SM00717">
    <property type="entry name" value="SANT"/>
    <property type="match status" value="1"/>
</dbReference>
<evidence type="ECO:0000313" key="13">
    <source>
        <dbReference type="EMBL" id="KAB5526549.1"/>
    </source>
</evidence>
<evidence type="ECO:0000256" key="3">
    <source>
        <dbReference type="ARBA" id="ARBA00022454"/>
    </source>
</evidence>
<evidence type="ECO:0000313" key="14">
    <source>
        <dbReference type="Proteomes" id="UP000326939"/>
    </source>
</evidence>
<evidence type="ECO:0000256" key="5">
    <source>
        <dbReference type="ARBA" id="ARBA00023054"/>
    </source>
</evidence>
<dbReference type="GO" id="GO:0000786">
    <property type="term" value="C:nucleosome"/>
    <property type="evidence" value="ECO:0007669"/>
    <property type="project" value="InterPro"/>
</dbReference>
<comment type="caution">
    <text evidence="13">The sequence shown here is derived from an EMBL/GenBank/DDBJ whole genome shotgun (WGS) entry which is preliminary data.</text>
</comment>
<dbReference type="FunFam" id="1.10.10.60:FF:000168">
    <property type="entry name" value="Telomere repeat-binding factor 1"/>
    <property type="match status" value="1"/>
</dbReference>
<comment type="subcellular location">
    <subcellularLocation>
        <location evidence="1">Chromosome</location>
    </subcellularLocation>
    <subcellularLocation>
        <location evidence="2">Nucleus</location>
        <location evidence="2">Nucleolus</location>
    </subcellularLocation>
</comment>
<gene>
    <name evidence="13" type="ORF">DKX38_020396</name>
</gene>